<feature type="domain" description="Dipeptidylpeptidase IV N-terminal" evidence="2">
    <location>
        <begin position="110"/>
        <end position="397"/>
    </location>
</feature>
<organism evidence="3 4">
    <name type="scientific">Ilumatobacter coccineus</name>
    <dbReference type="NCBI Taxonomy" id="467094"/>
    <lineage>
        <taxon>Bacteria</taxon>
        <taxon>Bacillati</taxon>
        <taxon>Actinomycetota</taxon>
        <taxon>Acidimicrobiia</taxon>
        <taxon>Acidimicrobiales</taxon>
        <taxon>Ilumatobacteraceae</taxon>
        <taxon>Ilumatobacter</taxon>
    </lineage>
</organism>
<dbReference type="InterPro" id="IPR011659">
    <property type="entry name" value="WD40"/>
</dbReference>
<dbReference type="Pfam" id="PF07676">
    <property type="entry name" value="PD40"/>
    <property type="match status" value="1"/>
</dbReference>
<dbReference type="InterPro" id="IPR001375">
    <property type="entry name" value="Peptidase_S9_cat"/>
</dbReference>
<dbReference type="InterPro" id="IPR050278">
    <property type="entry name" value="Serine_Prot_S9B/DPPIV"/>
</dbReference>
<evidence type="ECO:0000313" key="4">
    <source>
        <dbReference type="Proteomes" id="UP000230914"/>
    </source>
</evidence>
<dbReference type="SUPFAM" id="SSF53474">
    <property type="entry name" value="alpha/beta-Hydrolases"/>
    <property type="match status" value="1"/>
</dbReference>
<reference evidence="3 4" key="1">
    <citation type="submission" date="2017-10" db="EMBL/GenBank/DDBJ databases">
        <title>Novel microbial diversity and functional potential in the marine mammal oral microbiome.</title>
        <authorList>
            <person name="Dudek N.K."/>
            <person name="Sun C.L."/>
            <person name="Burstein D."/>
            <person name="Kantor R.S."/>
            <person name="Aliaga Goltsman D.S."/>
            <person name="Bik E.M."/>
            <person name="Thomas B.C."/>
            <person name="Banfield J.F."/>
            <person name="Relman D.A."/>
        </authorList>
    </citation>
    <scope>NUCLEOTIDE SEQUENCE [LARGE SCALE GENOMIC DNA]</scope>
    <source>
        <strain evidence="3">DOLJORAL78_61_10</strain>
    </source>
</reference>
<evidence type="ECO:0000313" key="3">
    <source>
        <dbReference type="EMBL" id="PIE31405.1"/>
    </source>
</evidence>
<dbReference type="SUPFAM" id="SSF82171">
    <property type="entry name" value="DPP6 N-terminal domain-like"/>
    <property type="match status" value="1"/>
</dbReference>
<sequence length="684" mass="74458">MGPVSDSFPRQYARTQRLTLGEPRNLALSADGSRLVFLRSRSGDDALTQLWCIEVGTGSETCVADPAELTTGGELSDSERRRRERLREGAAGITAFSLDRAGVTAAFALDGGLYVADLVTHTSRRIEVPGPIFDPRISPDGSRIAYVSDRSLWITDLDGNSTELASDEGVSWGQAEFIASEEFRRYRGMWWSPDSAMVAACRVDETPVDTIHISDPAHPAVPPRSVRYPAAGTPNATVTLHLLPLDGAPRQEVTWDHDQFSYLATVNWNHHGLAVTVISRDQRDLTTFVVDPTTATTTTVLTDHRDDWIDLVPGTGVLVDPDTVIMATDHDGSRRLIIGDQTITDTDLHVMSVVSATAEQIVFTAQPIEDATVTHLYRWSPERGVDAITSAPGVHSAVVGSDTIIVGSTSMDAPGRRWQLPHGRVVSSRAEAPLIKPNVILSNESFGAMAVVLPRDHDGSALPVLMDPYGGPLVQRVIRSANAWYLPQWFADQGFAVVVADGRGTPGRGTAHERAVFHDLATGVLDDQVTALHLAAERHPELDLERVGIRGWSFGGYLAALAVLQRPDVFHAAVAGAPVTEWRFYDTAYTERYLGDPRHYGEVYDSHSLISMADQLTRPLLLIHGLADDNVLAAHTLGLSSALLAAGRPHEVLPLVGVTHMTPQEVVAENLILHQLDFLRRHLT</sequence>
<dbReference type="GO" id="GO:0008239">
    <property type="term" value="F:dipeptidyl-peptidase activity"/>
    <property type="evidence" value="ECO:0007669"/>
    <property type="project" value="TreeGrafter"/>
</dbReference>
<feature type="domain" description="Peptidase S9 prolyl oligopeptidase catalytic" evidence="1">
    <location>
        <begin position="487"/>
        <end position="683"/>
    </location>
</feature>
<dbReference type="Proteomes" id="UP000230914">
    <property type="component" value="Unassembled WGS sequence"/>
</dbReference>
<gene>
    <name evidence="3" type="ORF">CSA55_05880</name>
</gene>
<protein>
    <submittedName>
        <fullName evidence="3">S9 family peptidase</fullName>
    </submittedName>
</protein>
<dbReference type="AlphaFoldDB" id="A0A2G6K6Z1"/>
<dbReference type="GO" id="GO:0006508">
    <property type="term" value="P:proteolysis"/>
    <property type="evidence" value="ECO:0007669"/>
    <property type="project" value="InterPro"/>
</dbReference>
<dbReference type="Pfam" id="PF00326">
    <property type="entry name" value="Peptidase_S9"/>
    <property type="match status" value="1"/>
</dbReference>
<dbReference type="InterPro" id="IPR029058">
    <property type="entry name" value="AB_hydrolase_fold"/>
</dbReference>
<proteinExistence type="predicted"/>
<evidence type="ECO:0000259" key="2">
    <source>
        <dbReference type="Pfam" id="PF00930"/>
    </source>
</evidence>
<dbReference type="EMBL" id="PDSL01000084">
    <property type="protein sequence ID" value="PIE31405.1"/>
    <property type="molecule type" value="Genomic_DNA"/>
</dbReference>
<name>A0A2G6K6Z1_9ACTN</name>
<evidence type="ECO:0000259" key="1">
    <source>
        <dbReference type="Pfam" id="PF00326"/>
    </source>
</evidence>
<dbReference type="Gene3D" id="3.40.50.1820">
    <property type="entry name" value="alpha/beta hydrolase"/>
    <property type="match status" value="1"/>
</dbReference>
<dbReference type="PANTHER" id="PTHR11731:SF193">
    <property type="entry name" value="DIPEPTIDYL PEPTIDASE 9"/>
    <property type="match status" value="1"/>
</dbReference>
<accession>A0A2G6K6Z1</accession>
<dbReference type="Gene3D" id="2.140.10.30">
    <property type="entry name" value="Dipeptidylpeptidase IV, N-terminal domain"/>
    <property type="match status" value="1"/>
</dbReference>
<dbReference type="InterPro" id="IPR002469">
    <property type="entry name" value="Peptidase_S9B_N"/>
</dbReference>
<dbReference type="PANTHER" id="PTHR11731">
    <property type="entry name" value="PROTEASE FAMILY S9B,C DIPEPTIDYL-PEPTIDASE IV-RELATED"/>
    <property type="match status" value="1"/>
</dbReference>
<dbReference type="Pfam" id="PF00930">
    <property type="entry name" value="DPPIV_N"/>
    <property type="match status" value="1"/>
</dbReference>
<dbReference type="GO" id="GO:0008236">
    <property type="term" value="F:serine-type peptidase activity"/>
    <property type="evidence" value="ECO:0007669"/>
    <property type="project" value="InterPro"/>
</dbReference>
<comment type="caution">
    <text evidence="3">The sequence shown here is derived from an EMBL/GenBank/DDBJ whole genome shotgun (WGS) entry which is preliminary data.</text>
</comment>